<evidence type="ECO:0000256" key="2">
    <source>
        <dbReference type="ARBA" id="ARBA00022771"/>
    </source>
</evidence>
<evidence type="ECO:0000313" key="6">
    <source>
        <dbReference type="EMBL" id="KAG7309841.1"/>
    </source>
</evidence>
<organism evidence="6 7">
    <name type="scientific">Plutella xylostella</name>
    <name type="common">Diamondback moth</name>
    <name type="synonym">Plutella maculipennis</name>
    <dbReference type="NCBI Taxonomy" id="51655"/>
    <lineage>
        <taxon>Eukaryota</taxon>
        <taxon>Metazoa</taxon>
        <taxon>Ecdysozoa</taxon>
        <taxon>Arthropoda</taxon>
        <taxon>Hexapoda</taxon>
        <taxon>Insecta</taxon>
        <taxon>Pterygota</taxon>
        <taxon>Neoptera</taxon>
        <taxon>Endopterygota</taxon>
        <taxon>Lepidoptera</taxon>
        <taxon>Glossata</taxon>
        <taxon>Ditrysia</taxon>
        <taxon>Yponomeutoidea</taxon>
        <taxon>Plutellidae</taxon>
        <taxon>Plutella</taxon>
    </lineage>
</organism>
<protein>
    <recommendedName>
        <fullName evidence="5">FLYWCH-type domain-containing protein</fullName>
    </recommendedName>
</protein>
<feature type="region of interest" description="Disordered" evidence="4">
    <location>
        <begin position="1"/>
        <end position="34"/>
    </location>
</feature>
<keyword evidence="7" id="KW-1185">Reference proteome</keyword>
<feature type="domain" description="FLYWCH-type" evidence="5">
    <location>
        <begin position="218"/>
        <end position="275"/>
    </location>
</feature>
<evidence type="ECO:0000256" key="4">
    <source>
        <dbReference type="SAM" id="MobiDB-lite"/>
    </source>
</evidence>
<dbReference type="Pfam" id="PF04500">
    <property type="entry name" value="FLYWCH"/>
    <property type="match status" value="3"/>
</dbReference>
<dbReference type="InterPro" id="IPR007588">
    <property type="entry name" value="Znf_FLYWCH"/>
</dbReference>
<keyword evidence="1" id="KW-0479">Metal-binding</keyword>
<feature type="domain" description="FLYWCH-type" evidence="5">
    <location>
        <begin position="552"/>
        <end position="611"/>
    </location>
</feature>
<evidence type="ECO:0000259" key="5">
    <source>
        <dbReference type="Pfam" id="PF04500"/>
    </source>
</evidence>
<feature type="compositionally biased region" description="Basic and acidic residues" evidence="4">
    <location>
        <begin position="21"/>
        <end position="34"/>
    </location>
</feature>
<evidence type="ECO:0000256" key="1">
    <source>
        <dbReference type="ARBA" id="ARBA00022723"/>
    </source>
</evidence>
<evidence type="ECO:0000313" key="7">
    <source>
        <dbReference type="Proteomes" id="UP000823941"/>
    </source>
</evidence>
<sequence length="634" mass="73744">MISEHLNSTKSKKHIPSKIRQRIEKQLDESSSRREVPTEIFDVHNHEPPNYHITKEGRILIPSAKGKYPTLIYRKYSYGFSRIPNSCYIRWVCSRRFRGKCKAYLKAHSATIHVPTEIFDYTYNGFSSAGNTFFIRWVCSKKSRGNCKACLRSTVEAPDKPIATFGEHNHDPPKNKRGKCKAYLRANIETPDVLTTIFDVHNHEPPNYHITDTGEYGKHPTLIFRNYSYGFQKFPNANYIRWICSRRTRGKCKAYLKANSETPDVPTEIFDEHNHEPPKGIYPKLIFKNYRFNLKGNPNAPVIRWHCSKRFRGNCKASLRTFKDRPEEPTEVCGEHNHPPPKYFTKHTYSCDGNSRNLRYITWRCSRRRRGKCRAYLKTSKDKPETPIMINDDHNHKPPPYHVTEDGKYVKINICILIPSVKGKKPTLLFRKYSYGLQKEPKGAKGIVRWYCSRRSRGNCKACLKANRLLITVLGQKHPTLLFNNYFYCCHQENKCIRWICSKRYRGKCKAYIKAKKETPEIPIEIHGEHNHDPPDSSSIIKTKDGMMVPSSKGKHPMLVFNKYTYCYRECSGSVVRWGCSRRIRGKCKSVLKCAKDAPDTPIAVYGQHNHGPPLYRVTDEGYLLVERHQKGFP</sequence>
<proteinExistence type="predicted"/>
<keyword evidence="2" id="KW-0863">Zinc-finger</keyword>
<accession>A0ABQ7QXR4</accession>
<dbReference type="Proteomes" id="UP000823941">
    <property type="component" value="Chromosome 6"/>
</dbReference>
<dbReference type="Gene3D" id="2.20.25.240">
    <property type="match status" value="7"/>
</dbReference>
<reference evidence="6 7" key="1">
    <citation type="submission" date="2021-06" db="EMBL/GenBank/DDBJ databases">
        <title>A haploid diamondback moth (Plutella xylostella L.) genome assembly resolves 31 chromosomes and identifies a diamide resistance mutation.</title>
        <authorList>
            <person name="Ward C.M."/>
            <person name="Perry K.D."/>
            <person name="Baker G."/>
            <person name="Powis K."/>
            <person name="Heckel D.G."/>
            <person name="Baxter S.W."/>
        </authorList>
    </citation>
    <scope>NUCLEOTIDE SEQUENCE [LARGE SCALE GENOMIC DNA]</scope>
    <source>
        <strain evidence="6 7">LV</strain>
        <tissue evidence="6">Single pupa</tissue>
    </source>
</reference>
<keyword evidence="3" id="KW-0862">Zinc</keyword>
<dbReference type="EMBL" id="JAHIBW010000006">
    <property type="protein sequence ID" value="KAG7309841.1"/>
    <property type="molecule type" value="Genomic_DNA"/>
</dbReference>
<feature type="compositionally biased region" description="Basic residues" evidence="4">
    <location>
        <begin position="10"/>
        <end position="20"/>
    </location>
</feature>
<gene>
    <name evidence="6" type="ORF">JYU34_004352</name>
</gene>
<comment type="caution">
    <text evidence="6">The sequence shown here is derived from an EMBL/GenBank/DDBJ whole genome shotgun (WGS) entry which is preliminary data.</text>
</comment>
<name>A0ABQ7QXR4_PLUXY</name>
<feature type="domain" description="FLYWCH-type" evidence="5">
    <location>
        <begin position="344"/>
        <end position="396"/>
    </location>
</feature>
<evidence type="ECO:0000256" key="3">
    <source>
        <dbReference type="ARBA" id="ARBA00022833"/>
    </source>
</evidence>